<feature type="chain" id="PRO_5046219529" description="Peptidoglycan binding-like domain-containing protein" evidence="1">
    <location>
        <begin position="20"/>
        <end position="155"/>
    </location>
</feature>
<evidence type="ECO:0000313" key="4">
    <source>
        <dbReference type="Proteomes" id="UP001500843"/>
    </source>
</evidence>
<evidence type="ECO:0000256" key="1">
    <source>
        <dbReference type="SAM" id="SignalP"/>
    </source>
</evidence>
<evidence type="ECO:0000259" key="2">
    <source>
        <dbReference type="Pfam" id="PF01471"/>
    </source>
</evidence>
<accession>A0ABP8WDA3</accession>
<dbReference type="InterPro" id="IPR036366">
    <property type="entry name" value="PGBDSf"/>
</dbReference>
<keyword evidence="4" id="KW-1185">Reference proteome</keyword>
<sequence length="155" mass="16564">MLGAFFFAFAVVFGMVAVAVPTASAVAAPAAYEKCNAARVVYTSGVYYRMPARGTTTTCWLAYDRSYSNPAVNALQTHIKRCYIDTNRISWSGAFDVDGFFGNDTVSALKKVQAYEGLGQDGEYGPTARSAMHLRWSELSSGGGRGGCGDGGYFT</sequence>
<gene>
    <name evidence="3" type="ORF">GCM10023198_01330</name>
</gene>
<name>A0ABP8WDA3_9MICO</name>
<proteinExistence type="predicted"/>
<feature type="signal peptide" evidence="1">
    <location>
        <begin position="1"/>
        <end position="19"/>
    </location>
</feature>
<protein>
    <recommendedName>
        <fullName evidence="2">Peptidoglycan binding-like domain-containing protein</fullName>
    </recommendedName>
</protein>
<organism evidence="3 4">
    <name type="scientific">Promicromonospora umidemergens</name>
    <dbReference type="NCBI Taxonomy" id="629679"/>
    <lineage>
        <taxon>Bacteria</taxon>
        <taxon>Bacillati</taxon>
        <taxon>Actinomycetota</taxon>
        <taxon>Actinomycetes</taxon>
        <taxon>Micrococcales</taxon>
        <taxon>Promicromonosporaceae</taxon>
        <taxon>Promicromonospora</taxon>
    </lineage>
</organism>
<dbReference type="Proteomes" id="UP001500843">
    <property type="component" value="Unassembled WGS sequence"/>
</dbReference>
<evidence type="ECO:0000313" key="3">
    <source>
        <dbReference type="EMBL" id="GAA4686782.1"/>
    </source>
</evidence>
<comment type="caution">
    <text evidence="3">The sequence shown here is derived from an EMBL/GenBank/DDBJ whole genome shotgun (WGS) entry which is preliminary data.</text>
</comment>
<dbReference type="EMBL" id="BAABHM010000002">
    <property type="protein sequence ID" value="GAA4686782.1"/>
    <property type="molecule type" value="Genomic_DNA"/>
</dbReference>
<keyword evidence="1" id="KW-0732">Signal</keyword>
<dbReference type="SUPFAM" id="SSF47090">
    <property type="entry name" value="PGBD-like"/>
    <property type="match status" value="1"/>
</dbReference>
<dbReference type="InterPro" id="IPR002477">
    <property type="entry name" value="Peptidoglycan-bd-like"/>
</dbReference>
<feature type="domain" description="Peptidoglycan binding-like" evidence="2">
    <location>
        <begin position="69"/>
        <end position="132"/>
    </location>
</feature>
<reference evidence="4" key="1">
    <citation type="journal article" date="2019" name="Int. J. Syst. Evol. Microbiol.">
        <title>The Global Catalogue of Microorganisms (GCM) 10K type strain sequencing project: providing services to taxonomists for standard genome sequencing and annotation.</title>
        <authorList>
            <consortium name="The Broad Institute Genomics Platform"/>
            <consortium name="The Broad Institute Genome Sequencing Center for Infectious Disease"/>
            <person name="Wu L."/>
            <person name="Ma J."/>
        </authorList>
    </citation>
    <scope>NUCLEOTIDE SEQUENCE [LARGE SCALE GENOMIC DNA]</scope>
    <source>
        <strain evidence="4">JCM 17975</strain>
    </source>
</reference>
<dbReference type="InterPro" id="IPR036365">
    <property type="entry name" value="PGBD-like_sf"/>
</dbReference>
<dbReference type="Gene3D" id="1.10.101.10">
    <property type="entry name" value="PGBD-like superfamily/PGBD"/>
    <property type="match status" value="1"/>
</dbReference>
<dbReference type="Pfam" id="PF01471">
    <property type="entry name" value="PG_binding_1"/>
    <property type="match status" value="1"/>
</dbReference>